<dbReference type="InterPro" id="IPR014724">
    <property type="entry name" value="RNA_pol_RPB2_OB-fold"/>
</dbReference>
<dbReference type="GO" id="GO:0020011">
    <property type="term" value="C:apicoplast"/>
    <property type="evidence" value="ECO:0007669"/>
    <property type="project" value="UniProtKB-SubCell"/>
</dbReference>
<reference evidence="20" key="1">
    <citation type="journal article" date="2019" name="Genome Biol. Evol.">
        <title>Nephromyces represents a diverse and novel lineage of the Apicomplexa that has retained apicoplasts.</title>
        <authorList>
            <person name="Munoz-Gomez S.A."/>
            <person name="Durnin K."/>
            <person name="Eme L."/>
            <person name="Paight C."/>
            <person name="Lane C.E."/>
            <person name="Saffo M.B."/>
            <person name="Slamovits C.H."/>
        </authorList>
    </citation>
    <scope>NUCLEOTIDE SEQUENCE</scope>
    <source>
        <strain evidence="20">681</strain>
    </source>
</reference>
<evidence type="ECO:0000259" key="17">
    <source>
        <dbReference type="Pfam" id="PF00562"/>
    </source>
</evidence>
<evidence type="ECO:0000256" key="1">
    <source>
        <dbReference type="ARBA" id="ARBA00004026"/>
    </source>
</evidence>
<dbReference type="InterPro" id="IPR015712">
    <property type="entry name" value="DNA-dir_RNA_pol_su2"/>
</dbReference>
<dbReference type="AlphaFoldDB" id="A0A5C1H8D0"/>
<dbReference type="EC" id="2.7.7.6" evidence="4"/>
<keyword evidence="11" id="KW-0804">Transcription</keyword>
<dbReference type="InterPro" id="IPR007645">
    <property type="entry name" value="RNA_pol_Rpb2_3"/>
</dbReference>
<dbReference type="Gene3D" id="2.40.50.150">
    <property type="match status" value="1"/>
</dbReference>
<evidence type="ECO:0000256" key="7">
    <source>
        <dbReference type="ARBA" id="ARBA00022640"/>
    </source>
</evidence>
<protein>
    <recommendedName>
        <fullName evidence="5">DNA-directed RNA polymerase subunit beta</fullName>
        <ecNumber evidence="4">2.7.7.6</ecNumber>
    </recommendedName>
    <alternativeName>
        <fullName evidence="14">PEP</fullName>
    </alternativeName>
    <alternativeName>
        <fullName evidence="13">Plastid-encoded RNA polymerase subunit beta</fullName>
    </alternativeName>
</protein>
<evidence type="ECO:0000256" key="15">
    <source>
        <dbReference type="ARBA" id="ARBA00048552"/>
    </source>
</evidence>
<evidence type="ECO:0000256" key="2">
    <source>
        <dbReference type="ARBA" id="ARBA00004467"/>
    </source>
</evidence>
<keyword evidence="10" id="KW-0933">Apicoplast</keyword>
<dbReference type="InterPro" id="IPR037033">
    <property type="entry name" value="DNA-dir_RNAP_su2_hyb_sf"/>
</dbReference>
<feature type="domain" description="RNA polymerase Rpb2" evidence="19">
    <location>
        <begin position="372"/>
        <end position="431"/>
    </location>
</feature>
<proteinExistence type="inferred from homology"/>
<dbReference type="GO" id="GO:0003899">
    <property type="term" value="F:DNA-directed RNA polymerase activity"/>
    <property type="evidence" value="ECO:0007669"/>
    <property type="project" value="UniProtKB-EC"/>
</dbReference>
<comment type="catalytic activity">
    <reaction evidence="15">
        <text>RNA(n) + a ribonucleoside 5'-triphosphate = RNA(n+1) + diphosphate</text>
        <dbReference type="Rhea" id="RHEA:21248"/>
        <dbReference type="Rhea" id="RHEA-COMP:14527"/>
        <dbReference type="Rhea" id="RHEA-COMP:17342"/>
        <dbReference type="ChEBI" id="CHEBI:33019"/>
        <dbReference type="ChEBI" id="CHEBI:61557"/>
        <dbReference type="ChEBI" id="CHEBI:140395"/>
        <dbReference type="EC" id="2.7.7.6"/>
    </reaction>
</comment>
<dbReference type="GO" id="GO:0032549">
    <property type="term" value="F:ribonucleoside binding"/>
    <property type="evidence" value="ECO:0007669"/>
    <property type="project" value="InterPro"/>
</dbReference>
<feature type="domain" description="DNA-directed RNA polymerase subunit 2 hybrid-binding" evidence="17">
    <location>
        <begin position="567"/>
        <end position="968"/>
    </location>
</feature>
<evidence type="ECO:0000256" key="16">
    <source>
        <dbReference type="RuleBase" id="RU000434"/>
    </source>
</evidence>
<dbReference type="InterPro" id="IPR042107">
    <property type="entry name" value="DNA-dir_RNA_pol_bsu_ext_1_sf"/>
</dbReference>
<dbReference type="Gene3D" id="3.90.1100.10">
    <property type="match status" value="1"/>
</dbReference>
<evidence type="ECO:0000256" key="13">
    <source>
        <dbReference type="ARBA" id="ARBA00031090"/>
    </source>
</evidence>
<keyword evidence="8" id="KW-0808">Transferase</keyword>
<comment type="similarity">
    <text evidence="3 16">Belongs to the RNA polymerase beta chain family.</text>
</comment>
<dbReference type="InterPro" id="IPR007120">
    <property type="entry name" value="DNA-dir_RNAP_su2_dom"/>
</dbReference>
<evidence type="ECO:0000256" key="4">
    <source>
        <dbReference type="ARBA" id="ARBA00012418"/>
    </source>
</evidence>
<dbReference type="Pfam" id="PF00562">
    <property type="entry name" value="RNA_pol_Rpb2_6"/>
    <property type="match status" value="1"/>
</dbReference>
<dbReference type="SUPFAM" id="SSF64484">
    <property type="entry name" value="beta and beta-prime subunits of DNA dependent RNA-polymerase"/>
    <property type="match status" value="1"/>
</dbReference>
<dbReference type="EMBL" id="MK573208">
    <property type="protein sequence ID" value="QEM01813.1"/>
    <property type="molecule type" value="Genomic_DNA"/>
</dbReference>
<evidence type="ECO:0000259" key="19">
    <source>
        <dbReference type="Pfam" id="PF04565"/>
    </source>
</evidence>
<dbReference type="Gene3D" id="2.40.270.10">
    <property type="entry name" value="DNA-directed RNA polymerase, subunit 2, domain 6"/>
    <property type="match status" value="1"/>
</dbReference>
<evidence type="ECO:0000256" key="12">
    <source>
        <dbReference type="ARBA" id="ARBA00026088"/>
    </source>
</evidence>
<keyword evidence="9" id="KW-0548">Nucleotidyltransferase</keyword>
<comment type="subunit">
    <text evidence="12">In plastids the minimal PEP RNA polymerase catalytic core is composed of four subunits: alpha, beta, beta', and beta''. When a (nuclear-encoded) sigma factor is associated with the core the holoenzyme is formed, which can initiate transcription.</text>
</comment>
<accession>A0A5C1H8D0</accession>
<dbReference type="Pfam" id="PF04560">
    <property type="entry name" value="RNA_pol_Rpb2_7"/>
    <property type="match status" value="1"/>
</dbReference>
<dbReference type="Gene3D" id="3.90.1110.10">
    <property type="entry name" value="RNA polymerase Rpb2, domain 2"/>
    <property type="match status" value="1"/>
</dbReference>
<organism evidence="20">
    <name type="scientific">Nephromyces sp. ex Molgula occidentalis</name>
    <dbReference type="NCBI Taxonomy" id="2544991"/>
    <lineage>
        <taxon>Eukaryota</taxon>
        <taxon>Sar</taxon>
        <taxon>Alveolata</taxon>
        <taxon>Apicomplexa</taxon>
        <taxon>Aconoidasida</taxon>
        <taxon>Nephromycida</taxon>
        <taxon>Nephromyces</taxon>
    </lineage>
</organism>
<evidence type="ECO:0000256" key="11">
    <source>
        <dbReference type="ARBA" id="ARBA00023163"/>
    </source>
</evidence>
<evidence type="ECO:0000259" key="18">
    <source>
        <dbReference type="Pfam" id="PF04560"/>
    </source>
</evidence>
<sequence length="1059" mass="124403">MLYSLLSFSIKNTETLVSNYIKFLKITLINKLYKLVPHSLFYNNIFIKFYIKELKFNTNKYEIKHLNYYNSRINPLYQATVPTEIFINNKNIKFNFNLFKFPKIDSQNNLILNGLKKVFISKIKRDSGIYFNKIKKTNYTVHRASILFNNFNLINIELKNNQFKIYNFKKKIEIDFIIFLHYLGINNKDILRLSKYGNSIFLKTILQNSIKNYNLISKNIIFYLKYLKELAFYFEPINYNISKEFSLNINYKQYFSNFIELEKLQNRMGHIFRNNLSYLSSDLINILDFLIDFKFNKKNFIDLDNFSNKKLENILNIFLDQIDTILEKRLNFLLNNLKKITISNKFNFINLINDKQNIYNFKDQFNIHPLIQYLDQTNFLSEFMHKFKLIKSTKINMREFKLRDIRTSELGKICLINTSEGLNSGLVVYLPQNIIIDNSQINTPIYTNIKTFKIKTINSTQQEKYNISLESKLLRKNKNSFFLNSITFYKNYLEKNFLNKESYFEQSELFSLSQNLVPFLIHNEPTRVLMGAKMQTQSLPLIYKQKPLVTTSANQILSLKNNNNIYALQEGIITYVSSYKIIMRDLLNREIIYYLPNFNFSNQNTLINYTPLVWPGERVFPGQLLANSQDFIDNEFSVGNNCFVLYGSYLGYDFEDALIINKNLIENNIFTSLHLDSYEISCLYDTNNYSEITTCNVPKYTMFAKRNLDKFGIIKEGSKVLEDDLICGKIRLYNLNNKQESLGKFLYVLFGYHLRNIKDTSVLISSGNGGRVAKIELFSNSNIFKEFNTYLKFKIFIIKQRILETGDKLWGRYGNKGVIAHIANSVDLPYTEDSLTPDIITTSVGVPSRMNLGQLYESLFGLNFYYLDKRILLKNNLNSKLGPNYLKTLLYNYLKQINMYKGIFQFNSYNFGKSQLFNGKTGEQLKGTSLFGVSFYTKLIHMVKEKVHYRTIGPYSNITQQPIKSRSKKGAQRFGEMEVWALEAFGAAYNLKELFTFKSDNIKARFNLQEYLLYDLPLKNSILSESFYLILNQLKSLALNIEALILSENDRSLININNK</sequence>
<dbReference type="Gene3D" id="3.90.1800.10">
    <property type="entry name" value="RNA polymerase alpha subunit dimerisation domain"/>
    <property type="match status" value="1"/>
</dbReference>
<comment type="function">
    <text evidence="1">DNA-dependent RNA polymerase catalyzes the transcription of DNA into RNA using the four ribonucleoside triphosphates as substrates.</text>
</comment>
<keyword evidence="6 20" id="KW-0240">DNA-directed RNA polymerase</keyword>
<evidence type="ECO:0000256" key="9">
    <source>
        <dbReference type="ARBA" id="ARBA00022695"/>
    </source>
</evidence>
<dbReference type="InterPro" id="IPR007641">
    <property type="entry name" value="RNA_pol_Rpb2_7"/>
</dbReference>
<dbReference type="GO" id="GO:0006351">
    <property type="term" value="P:DNA-templated transcription"/>
    <property type="evidence" value="ECO:0007669"/>
    <property type="project" value="InterPro"/>
</dbReference>
<evidence type="ECO:0000256" key="6">
    <source>
        <dbReference type="ARBA" id="ARBA00022478"/>
    </source>
</evidence>
<evidence type="ECO:0000313" key="20">
    <source>
        <dbReference type="EMBL" id="QEM01813.1"/>
    </source>
</evidence>
<feature type="domain" description="RNA polymerase Rpb2" evidence="18">
    <location>
        <begin position="970"/>
        <end position="1043"/>
    </location>
</feature>
<dbReference type="GO" id="GO:0000428">
    <property type="term" value="C:DNA-directed RNA polymerase complex"/>
    <property type="evidence" value="ECO:0007669"/>
    <property type="project" value="UniProtKB-KW"/>
</dbReference>
<keyword evidence="7" id="KW-0934">Plastid</keyword>
<dbReference type="Pfam" id="PF04565">
    <property type="entry name" value="RNA_pol_Rpb2_3"/>
    <property type="match status" value="1"/>
</dbReference>
<evidence type="ECO:0000256" key="10">
    <source>
        <dbReference type="ARBA" id="ARBA00022887"/>
    </source>
</evidence>
<dbReference type="PANTHER" id="PTHR20856">
    <property type="entry name" value="DNA-DIRECTED RNA POLYMERASE I SUBUNIT 2"/>
    <property type="match status" value="1"/>
</dbReference>
<dbReference type="Gene3D" id="2.40.50.100">
    <property type="match status" value="1"/>
</dbReference>
<name>A0A5C1H8D0_9APIC</name>
<evidence type="ECO:0000256" key="14">
    <source>
        <dbReference type="ARBA" id="ARBA00032782"/>
    </source>
</evidence>
<evidence type="ECO:0000256" key="8">
    <source>
        <dbReference type="ARBA" id="ARBA00022679"/>
    </source>
</evidence>
<dbReference type="InterPro" id="IPR037034">
    <property type="entry name" value="RNA_pol_Rpb2_2_sf"/>
</dbReference>
<dbReference type="Gene3D" id="2.30.150.10">
    <property type="entry name" value="DNA-directed RNA polymerase, beta subunit, external 1 domain"/>
    <property type="match status" value="1"/>
</dbReference>
<evidence type="ECO:0000256" key="5">
    <source>
        <dbReference type="ARBA" id="ARBA00021955"/>
    </source>
</evidence>
<gene>
    <name evidence="20" type="primary">rpoB</name>
</gene>
<comment type="subcellular location">
    <subcellularLocation>
        <location evidence="2">Plastid</location>
        <location evidence="2">Apicoplast</location>
    </subcellularLocation>
</comment>
<dbReference type="GO" id="GO:0003677">
    <property type="term" value="F:DNA binding"/>
    <property type="evidence" value="ECO:0007669"/>
    <property type="project" value="InterPro"/>
</dbReference>
<evidence type="ECO:0000256" key="3">
    <source>
        <dbReference type="ARBA" id="ARBA00006835"/>
    </source>
</evidence>